<keyword evidence="4 8" id="KW-0812">Transmembrane</keyword>
<evidence type="ECO:0000256" key="7">
    <source>
        <dbReference type="ARBA" id="ARBA00023180"/>
    </source>
</evidence>
<dbReference type="VEuPathDB" id="FungiDB:SAPIO_CDS5637"/>
<keyword evidence="5 8" id="KW-1133">Transmembrane helix</keyword>
<dbReference type="InterPro" id="IPR012419">
    <property type="entry name" value="Cas1_AcylTrans_dom"/>
</dbReference>
<evidence type="ECO:0000256" key="3">
    <source>
        <dbReference type="ARBA" id="ARBA00022679"/>
    </source>
</evidence>
<evidence type="ECO:0000256" key="1">
    <source>
        <dbReference type="ARBA" id="ARBA00004141"/>
    </source>
</evidence>
<protein>
    <recommendedName>
        <fullName evidence="9">Cas1p 10 TM acyl transferase domain-containing protein</fullName>
    </recommendedName>
</protein>
<dbReference type="PANTHER" id="PTHR13533:SF1">
    <property type="entry name" value="N-ACETYLNEURAMINATE 9-O-ACETYLTRANSFERASE"/>
    <property type="match status" value="1"/>
</dbReference>
<organism evidence="10 11">
    <name type="scientific">Pseudallescheria apiosperma</name>
    <name type="common">Scedosporium apiospermum</name>
    <dbReference type="NCBI Taxonomy" id="563466"/>
    <lineage>
        <taxon>Eukaryota</taxon>
        <taxon>Fungi</taxon>
        <taxon>Dikarya</taxon>
        <taxon>Ascomycota</taxon>
        <taxon>Pezizomycotina</taxon>
        <taxon>Sordariomycetes</taxon>
        <taxon>Hypocreomycetidae</taxon>
        <taxon>Microascales</taxon>
        <taxon>Microascaceae</taxon>
        <taxon>Scedosporium</taxon>
    </lineage>
</organism>
<dbReference type="OrthoDB" id="1932925at2759"/>
<feature type="domain" description="Cas1p 10 TM acyl transferase" evidence="9">
    <location>
        <begin position="377"/>
        <end position="812"/>
    </location>
</feature>
<feature type="transmembrane region" description="Helical" evidence="8">
    <location>
        <begin position="477"/>
        <end position="499"/>
    </location>
</feature>
<evidence type="ECO:0000259" key="9">
    <source>
        <dbReference type="Pfam" id="PF07779"/>
    </source>
</evidence>
<gene>
    <name evidence="10" type="ORF">SAPIO_CDS5637</name>
</gene>
<keyword evidence="7" id="KW-0325">Glycoprotein</keyword>
<dbReference type="Pfam" id="PF07779">
    <property type="entry name" value="Cas1_AcylT"/>
    <property type="match status" value="1"/>
</dbReference>
<dbReference type="Proteomes" id="UP000028545">
    <property type="component" value="Unassembled WGS sequence"/>
</dbReference>
<evidence type="ECO:0000313" key="11">
    <source>
        <dbReference type="Proteomes" id="UP000028545"/>
    </source>
</evidence>
<accession>A0A084G528</accession>
<feature type="transmembrane region" description="Helical" evidence="8">
    <location>
        <begin position="377"/>
        <end position="395"/>
    </location>
</feature>
<sequence length="873" mass="97642">MVASYTNFGLARFSTLRNFLVRVSICFVLLSITFQYIHRARHDAYKCKSILHSGSWATSPDPKRPFLHWTPDDGTLHEYSRDDTVSCLRGRRIIFVGDSWMRQLYWAAANHLDHFKQELATLDFHLSEDKETNLSLEAEGVRLEYIWDPWLNSTSFARELVPFKPHAGGTKRKDARKDAPALLAVGSPGLWATRHGGAEYMDLFRAGVDPLLPYLNGELYPASAPWLAAQPHSFASIPNQLVVVPAPTPFYKRLTPSRKQTMTPEKFHAMNGYLRSLPGSAQSHIPWGFNQMTEGNEDAYNVNGVHVTKDVRERAVNVLLNVRCNAGLPADVAGAKPLACRATARPNFVQIAILLIGIVATPIALIKARGETVTDNWVWMLVAPLSLAAMLSYLADRTHMFTGVNRVWDSTQFIWRFIGFIVLAFMTLTPRQQQRPSTKNPPALAREYSDEFKGILQALILLYSQQDGDSSLGAYKVFRLAIAGYIFLSAYGHATYFLTTNDYSLRRVATVLLRLNLMSCLLAFTLSTPWTTYYFAPLISFWFLTTFTIIASHKHSNEDLLSLFLKTAAGALFVNVAFLHLGLLETLLSLANIILGTSWDGGRMARELAFDSITPFIGIISAGVVHRAAQLRNREFSPPPSFHHAPPSDSFSAFLDDVIIAISGHGHSRFENGKLAKKIFTVFTAAVLGLVGFILLSDVVIRYRDTYENCHLFLSWIPILCVLYLRSTQNGPYLALPAFLGKIPLELYLLHHHVWLIDSGTRLLTIWPRKVPSSLLSQALFSFQRVPITVAFIWIAAKCHEATRLAVNAILGVSDEGNDAEVLDADLLESKGAEVKLQRAQMGWRDVSGRLGLLLMVVWGAPRLWSLSVGFFF</sequence>
<dbReference type="GO" id="GO:0005975">
    <property type="term" value="P:carbohydrate metabolic process"/>
    <property type="evidence" value="ECO:0007669"/>
    <property type="project" value="UniProtKB-ARBA"/>
</dbReference>
<evidence type="ECO:0000256" key="8">
    <source>
        <dbReference type="SAM" id="Phobius"/>
    </source>
</evidence>
<feature type="transmembrane region" description="Helical" evidence="8">
    <location>
        <begin position="20"/>
        <end position="38"/>
    </location>
</feature>
<reference evidence="10 11" key="1">
    <citation type="journal article" date="2014" name="Genome Announc.">
        <title>Draft genome sequence of the pathogenic fungus Scedosporium apiospermum.</title>
        <authorList>
            <person name="Vandeputte P."/>
            <person name="Ghamrawi S."/>
            <person name="Rechenmann M."/>
            <person name="Iltis A."/>
            <person name="Giraud S."/>
            <person name="Fleury M."/>
            <person name="Thornton C."/>
            <person name="Delhaes L."/>
            <person name="Meyer W."/>
            <person name="Papon N."/>
            <person name="Bouchara J.P."/>
        </authorList>
    </citation>
    <scope>NUCLEOTIDE SEQUENCE [LARGE SCALE GENOMIC DNA]</scope>
    <source>
        <strain evidence="10 11">IHEM 14462</strain>
    </source>
</reference>
<feature type="transmembrane region" description="Helical" evidence="8">
    <location>
        <begin position="679"/>
        <end position="700"/>
    </location>
</feature>
<keyword evidence="11" id="KW-1185">Reference proteome</keyword>
<name>A0A084G528_PSEDA</name>
<dbReference type="PANTHER" id="PTHR13533">
    <property type="entry name" value="N-ACETYLNEURAMINATE 9-O-ACETYLTRANSFERASE"/>
    <property type="match status" value="1"/>
</dbReference>
<comment type="caution">
    <text evidence="10">The sequence shown here is derived from an EMBL/GenBank/DDBJ whole genome shotgun (WGS) entry which is preliminary data.</text>
</comment>
<dbReference type="KEGG" id="sapo:SAPIO_CDS5637"/>
<dbReference type="GeneID" id="27724709"/>
<proteinExistence type="inferred from homology"/>
<evidence type="ECO:0000313" key="10">
    <source>
        <dbReference type="EMBL" id="KEZ42440.1"/>
    </source>
</evidence>
<dbReference type="EMBL" id="JOWA01000099">
    <property type="protein sequence ID" value="KEZ42440.1"/>
    <property type="molecule type" value="Genomic_DNA"/>
</dbReference>
<feature type="transmembrane region" description="Helical" evidence="8">
    <location>
        <begin position="563"/>
        <end position="588"/>
    </location>
</feature>
<dbReference type="HOGENOM" id="CLU_008003_0_1_1"/>
<feature type="transmembrane region" description="Helical" evidence="8">
    <location>
        <begin position="851"/>
        <end position="872"/>
    </location>
</feature>
<comment type="similarity">
    <text evidence="2">Belongs to the PC-esterase family. CASD1 subfamily.</text>
</comment>
<dbReference type="OMA" id="WSAREWA"/>
<dbReference type="RefSeq" id="XP_016642239.1">
    <property type="nucleotide sequence ID" value="XM_016787924.1"/>
</dbReference>
<evidence type="ECO:0000256" key="6">
    <source>
        <dbReference type="ARBA" id="ARBA00023136"/>
    </source>
</evidence>
<feature type="transmembrane region" description="Helical" evidence="8">
    <location>
        <begin position="608"/>
        <end position="625"/>
    </location>
</feature>
<dbReference type="GO" id="GO:0016740">
    <property type="term" value="F:transferase activity"/>
    <property type="evidence" value="ECO:0007669"/>
    <property type="project" value="UniProtKB-KW"/>
</dbReference>
<feature type="transmembrane region" description="Helical" evidence="8">
    <location>
        <begin position="511"/>
        <end position="527"/>
    </location>
</feature>
<evidence type="ECO:0000256" key="5">
    <source>
        <dbReference type="ARBA" id="ARBA00022989"/>
    </source>
</evidence>
<dbReference type="GO" id="GO:0005794">
    <property type="term" value="C:Golgi apparatus"/>
    <property type="evidence" value="ECO:0007669"/>
    <property type="project" value="UniProtKB-ARBA"/>
</dbReference>
<feature type="transmembrane region" description="Helical" evidence="8">
    <location>
        <begin position="407"/>
        <end position="428"/>
    </location>
</feature>
<evidence type="ECO:0000256" key="4">
    <source>
        <dbReference type="ARBA" id="ARBA00022692"/>
    </source>
</evidence>
<comment type="subcellular location">
    <subcellularLocation>
        <location evidence="1">Membrane</location>
        <topology evidence="1">Multi-pass membrane protein</topology>
    </subcellularLocation>
</comment>
<dbReference type="AlphaFoldDB" id="A0A084G528"/>
<keyword evidence="6 8" id="KW-0472">Membrane</keyword>
<feature type="transmembrane region" description="Helical" evidence="8">
    <location>
        <begin position="348"/>
        <end position="365"/>
    </location>
</feature>
<keyword evidence="3" id="KW-0808">Transferase</keyword>
<dbReference type="GO" id="GO:0016020">
    <property type="term" value="C:membrane"/>
    <property type="evidence" value="ECO:0007669"/>
    <property type="project" value="UniProtKB-SubCell"/>
</dbReference>
<evidence type="ECO:0000256" key="2">
    <source>
        <dbReference type="ARBA" id="ARBA00010666"/>
    </source>
</evidence>